<evidence type="ECO:0000259" key="1">
    <source>
        <dbReference type="Pfam" id="PF01266"/>
    </source>
</evidence>
<dbReference type="RefSeq" id="WP_281755312.1">
    <property type="nucleotide sequence ID" value="NZ_BRVP01000017.1"/>
</dbReference>
<dbReference type="EMBL" id="BRVP01000017">
    <property type="protein sequence ID" value="GLB53399.1"/>
    <property type="molecule type" value="Genomic_DNA"/>
</dbReference>
<reference evidence="2" key="1">
    <citation type="submission" date="2022-07" db="EMBL/GenBank/DDBJ databases">
        <title>Taxonomy of Novel Oxalotrophic and Methylotrophic Bacteria.</title>
        <authorList>
            <person name="Sahin N."/>
            <person name="Tani A."/>
        </authorList>
    </citation>
    <scope>NUCLEOTIDE SEQUENCE</scope>
    <source>
        <strain evidence="2">AM327</strain>
    </source>
</reference>
<dbReference type="InterPro" id="IPR036188">
    <property type="entry name" value="FAD/NAD-bd_sf"/>
</dbReference>
<dbReference type="SUPFAM" id="SSF51905">
    <property type="entry name" value="FAD/NAD(P)-binding domain"/>
    <property type="match status" value="1"/>
</dbReference>
<keyword evidence="3" id="KW-1185">Reference proteome</keyword>
<dbReference type="GO" id="GO:0005737">
    <property type="term" value="C:cytoplasm"/>
    <property type="evidence" value="ECO:0007669"/>
    <property type="project" value="TreeGrafter"/>
</dbReference>
<dbReference type="Pfam" id="PF01266">
    <property type="entry name" value="DAO"/>
    <property type="match status" value="1"/>
</dbReference>
<feature type="domain" description="FAD dependent oxidoreductase" evidence="1">
    <location>
        <begin position="15"/>
        <end position="368"/>
    </location>
</feature>
<gene>
    <name evidence="2" type="ORF">NBRC110019_24400</name>
</gene>
<dbReference type="Proteomes" id="UP001143545">
    <property type="component" value="Unassembled WGS sequence"/>
</dbReference>
<evidence type="ECO:0000313" key="2">
    <source>
        <dbReference type="EMBL" id="GLB53399.1"/>
    </source>
</evidence>
<dbReference type="PANTHER" id="PTHR13847:SF281">
    <property type="entry name" value="FAD DEPENDENT OXIDOREDUCTASE DOMAIN-CONTAINING PROTEIN"/>
    <property type="match status" value="1"/>
</dbReference>
<dbReference type="InterPro" id="IPR006076">
    <property type="entry name" value="FAD-dep_OxRdtase"/>
</dbReference>
<proteinExistence type="predicted"/>
<protein>
    <submittedName>
        <fullName evidence="2">FAD-dependent oxidoreductase</fullName>
    </submittedName>
</protein>
<accession>A0A9W6B8J5</accession>
<organism evidence="2 3">
    <name type="scientific">Neptunitalea chrysea</name>
    <dbReference type="NCBI Taxonomy" id="1647581"/>
    <lineage>
        <taxon>Bacteria</taxon>
        <taxon>Pseudomonadati</taxon>
        <taxon>Bacteroidota</taxon>
        <taxon>Flavobacteriia</taxon>
        <taxon>Flavobacteriales</taxon>
        <taxon>Flavobacteriaceae</taxon>
        <taxon>Neptunitalea</taxon>
    </lineage>
</organism>
<sequence>MFSYWELKNWIQNIDFAIVGSGIVGLNCAIALREKYPNASIIILERGMLPQGASTKNAGFGCFGSLSELLDDMNTHSEEEMIHLARSRWEGLQALRHLVGDKAMDYKQYGGYEIFPKGNPEFYESCLEQRDRVNNLLKPYFKQEIFKEEANVFNFGNIQEYYMSNTLEGQLDTGKMMASLLKIAYAKDIKVLNSVIVEGVEDLGSEVSITTNAFDLKVKRVFIATNGYAGDLGVTEVKPARAQVLITEPIPELKIKGTFHIEEGYYYFRNVDDRILFGGGRHLDLQGETTTHMAQTILIQEKLEELLRVIILPDTEFKVAHRWSGIMGVGAAKRPIVKAMSDNVFCGVRLGGMGIAIGTLIGKELAALESL</sequence>
<comment type="caution">
    <text evidence="2">The sequence shown here is derived from an EMBL/GenBank/DDBJ whole genome shotgun (WGS) entry which is preliminary data.</text>
</comment>
<dbReference type="Gene3D" id="3.50.50.60">
    <property type="entry name" value="FAD/NAD(P)-binding domain"/>
    <property type="match status" value="1"/>
</dbReference>
<dbReference type="AlphaFoldDB" id="A0A9W6B8J5"/>
<dbReference type="Gene3D" id="3.30.9.10">
    <property type="entry name" value="D-Amino Acid Oxidase, subunit A, domain 2"/>
    <property type="match status" value="1"/>
</dbReference>
<dbReference type="PANTHER" id="PTHR13847">
    <property type="entry name" value="SARCOSINE DEHYDROGENASE-RELATED"/>
    <property type="match status" value="1"/>
</dbReference>
<evidence type="ECO:0000313" key="3">
    <source>
        <dbReference type="Proteomes" id="UP001143545"/>
    </source>
</evidence>
<name>A0A9W6B8J5_9FLAO</name>